<evidence type="ECO:0000313" key="3">
    <source>
        <dbReference type="Proteomes" id="UP000433359"/>
    </source>
</evidence>
<gene>
    <name evidence="2" type="ORF">FYJ25_09310</name>
</gene>
<organism evidence="2 3">
    <name type="scientific">Anaerobutyricum soehngenii</name>
    <dbReference type="NCBI Taxonomy" id="105843"/>
    <lineage>
        <taxon>Bacteria</taxon>
        <taxon>Bacillati</taxon>
        <taxon>Bacillota</taxon>
        <taxon>Clostridia</taxon>
        <taxon>Lachnospirales</taxon>
        <taxon>Lachnospiraceae</taxon>
        <taxon>Anaerobutyricum</taxon>
    </lineage>
</organism>
<dbReference type="Proteomes" id="UP000433359">
    <property type="component" value="Unassembled WGS sequence"/>
</dbReference>
<dbReference type="SUPFAM" id="SSF53756">
    <property type="entry name" value="UDP-Glycosyltransferase/glycogen phosphorylase"/>
    <property type="match status" value="1"/>
</dbReference>
<sequence>MEKTKILYLIYSLNAGGIESLCMNILDNIDLTRFQIDFAVVKEKNTEQFYDVKVKSYGMKIFAVGDLRHGTAHKYLSTRKDIYNLIKKEKYDVVHIHCGHWDKFPDAISAKLCGVNKIIIHSHNGQLTRDTKLYRIRCMLQKVIKQFYPFIATDFFSCSDLASQWAFPSRVIKAGKVVYIKNGIDLNRFKYSDELRTKYRHKFDFKDEFVVGHIGRMSEQKNHEFLIDIFNEIVKKKSNSKLLLVGEGELENQIKSKVSRLNLLDKVVFLGTTSEIPGVLAAIDVFVFPSRFEGLPVVGIEAQAMGVPVFASDKISNDVKITEAWHTISLEKSKEDWAKIILKTNLLRANEKCRKNVEDAGFDIRDTTKKISNIYLEGRENEH</sequence>
<dbReference type="PANTHER" id="PTHR45947:SF3">
    <property type="entry name" value="SULFOQUINOVOSYL TRANSFERASE SQD2"/>
    <property type="match status" value="1"/>
</dbReference>
<dbReference type="Gene3D" id="3.40.50.2000">
    <property type="entry name" value="Glycogen Phosphorylase B"/>
    <property type="match status" value="2"/>
</dbReference>
<dbReference type="RefSeq" id="WP_154581140.1">
    <property type="nucleotide sequence ID" value="NZ_VULP01000018.1"/>
</dbReference>
<dbReference type="InterPro" id="IPR050194">
    <property type="entry name" value="Glycosyltransferase_grp1"/>
</dbReference>
<accession>A0A6N7YG99</accession>
<dbReference type="InterPro" id="IPR001296">
    <property type="entry name" value="Glyco_trans_1"/>
</dbReference>
<dbReference type="AlphaFoldDB" id="A0A6N7YG99"/>
<evidence type="ECO:0000313" key="2">
    <source>
        <dbReference type="EMBL" id="MSU82544.1"/>
    </source>
</evidence>
<dbReference type="PANTHER" id="PTHR45947">
    <property type="entry name" value="SULFOQUINOVOSYL TRANSFERASE SQD2"/>
    <property type="match status" value="1"/>
</dbReference>
<evidence type="ECO:0000259" key="1">
    <source>
        <dbReference type="Pfam" id="PF00534"/>
    </source>
</evidence>
<proteinExistence type="predicted"/>
<protein>
    <submittedName>
        <fullName evidence="2">Glycosyltransferase family 1 protein</fullName>
    </submittedName>
</protein>
<dbReference type="GO" id="GO:0016757">
    <property type="term" value="F:glycosyltransferase activity"/>
    <property type="evidence" value="ECO:0007669"/>
    <property type="project" value="InterPro"/>
</dbReference>
<reference evidence="2 3" key="1">
    <citation type="submission" date="2019-08" db="EMBL/GenBank/DDBJ databases">
        <title>In-depth cultivation of the pig gut microbiome towards novel bacterial diversity and tailored functional studies.</title>
        <authorList>
            <person name="Wylensek D."/>
            <person name="Hitch T.C.A."/>
            <person name="Clavel T."/>
        </authorList>
    </citation>
    <scope>NUCLEOTIDE SEQUENCE [LARGE SCALE GENOMIC DNA]</scope>
    <source>
        <strain evidence="2 3">BSM-383-APC-4H</strain>
    </source>
</reference>
<dbReference type="Pfam" id="PF00534">
    <property type="entry name" value="Glycos_transf_1"/>
    <property type="match status" value="1"/>
</dbReference>
<keyword evidence="2" id="KW-0808">Transferase</keyword>
<name>A0A6N7YG99_9FIRM</name>
<dbReference type="EMBL" id="VULP01000018">
    <property type="protein sequence ID" value="MSU82544.1"/>
    <property type="molecule type" value="Genomic_DNA"/>
</dbReference>
<comment type="caution">
    <text evidence="2">The sequence shown here is derived from an EMBL/GenBank/DDBJ whole genome shotgun (WGS) entry which is preliminary data.</text>
</comment>
<feature type="domain" description="Glycosyl transferase family 1" evidence="1">
    <location>
        <begin position="198"/>
        <end position="359"/>
    </location>
</feature>